<keyword evidence="2" id="KW-1185">Reference proteome</keyword>
<dbReference type="Proteomes" id="UP001320706">
    <property type="component" value="Unassembled WGS sequence"/>
</dbReference>
<name>A0ACC3SDZ6_9PEZI</name>
<proteinExistence type="predicted"/>
<evidence type="ECO:0000313" key="2">
    <source>
        <dbReference type="Proteomes" id="UP001320706"/>
    </source>
</evidence>
<comment type="caution">
    <text evidence="1">The sequence shown here is derived from an EMBL/GenBank/DDBJ whole genome shotgun (WGS) entry which is preliminary data.</text>
</comment>
<protein>
    <submittedName>
        <fullName evidence="1">Uncharacterized protein</fullName>
    </submittedName>
</protein>
<sequence>MLRASEGLFNALIRTHHITSRKKVAKLKQAADAHDVFALLRYGGAPGIMYVEGEEKGVRQWVDAVHNLRYKDYQLVSRPALLEREGGVSSPLIDKRGLYEMDTVKAFGHEMQCRAVYGWWRRGMGYAS</sequence>
<dbReference type="EMBL" id="JAMKPW020000017">
    <property type="protein sequence ID" value="KAK8209057.1"/>
    <property type="molecule type" value="Genomic_DNA"/>
</dbReference>
<accession>A0ACC3SDZ6</accession>
<organism evidence="1 2">
    <name type="scientific">Zalaria obscura</name>
    <dbReference type="NCBI Taxonomy" id="2024903"/>
    <lineage>
        <taxon>Eukaryota</taxon>
        <taxon>Fungi</taxon>
        <taxon>Dikarya</taxon>
        <taxon>Ascomycota</taxon>
        <taxon>Pezizomycotina</taxon>
        <taxon>Dothideomycetes</taxon>
        <taxon>Dothideomycetidae</taxon>
        <taxon>Dothideales</taxon>
        <taxon>Zalariaceae</taxon>
        <taxon>Zalaria</taxon>
    </lineage>
</organism>
<evidence type="ECO:0000313" key="1">
    <source>
        <dbReference type="EMBL" id="KAK8209057.1"/>
    </source>
</evidence>
<gene>
    <name evidence="1" type="ORF">M8818_003750</name>
</gene>
<reference evidence="1" key="1">
    <citation type="submission" date="2024-02" db="EMBL/GenBank/DDBJ databases">
        <title>Metagenome Assembled Genome of Zalaria obscura JY119.</title>
        <authorList>
            <person name="Vighnesh L."/>
            <person name="Jagadeeshwari U."/>
            <person name="Venkata Ramana C."/>
            <person name="Sasikala C."/>
        </authorList>
    </citation>
    <scope>NUCLEOTIDE SEQUENCE</scope>
    <source>
        <strain evidence="1">JY119</strain>
    </source>
</reference>